<dbReference type="InterPro" id="IPR045584">
    <property type="entry name" value="Pilin-like"/>
</dbReference>
<evidence type="ECO:0000259" key="2">
    <source>
        <dbReference type="Pfam" id="PF07596"/>
    </source>
</evidence>
<keyword evidence="1" id="KW-0472">Membrane</keyword>
<dbReference type="Proteomes" id="UP000316426">
    <property type="component" value="Chromosome"/>
</dbReference>
<sequence length="386" mass="41981">MESRPSSPPHRLPVGPRTGFTLVELLVVIAIIGVLVALLLPAVQSAREAARRTQCVNNQKQLMLAVHNYESSVGKLPPSGLLEVFSKTYAKEPYEAVDQRFGQQLSWSVMILPYLEEGSLADQFDMSKSAFEQPNEPQEITPPALLCPSDDARSRFFSDAELTQGKTFAKGNYAVYTSTMHTDLQLLYPASFVVGGLPLRRISDGLTATLGIAEVRSHFDTSDERGAWALGWNGASLLALDAHHDKASTGSFTSEFLINGSLLNRIQLPNYVDPNSYNSDSNQQLIGDTTVRCPPLRSEEWMILVRDKMPCHPWPGLTVPVTNGQVGLAGYQSAAPRSLHPGGVNGAYLDGRVEFISDDVDPAALAVSIDIRDNTLAEAVNASTSR</sequence>
<keyword evidence="1" id="KW-1133">Transmembrane helix</keyword>
<keyword evidence="1" id="KW-0812">Transmembrane</keyword>
<dbReference type="PANTHER" id="PTHR30093">
    <property type="entry name" value="GENERAL SECRETION PATHWAY PROTEIN G"/>
    <property type="match status" value="1"/>
</dbReference>
<dbReference type="PANTHER" id="PTHR30093:SF2">
    <property type="entry name" value="TYPE II SECRETION SYSTEM PROTEIN H"/>
    <property type="match status" value="1"/>
</dbReference>
<dbReference type="NCBIfam" id="TIGR02532">
    <property type="entry name" value="IV_pilin_GFxxxE"/>
    <property type="match status" value="1"/>
</dbReference>
<dbReference type="InterPro" id="IPR011453">
    <property type="entry name" value="DUF1559"/>
</dbReference>
<accession>A0A518KEU8</accession>
<dbReference type="Pfam" id="PF07596">
    <property type="entry name" value="SBP_bac_10"/>
    <property type="match status" value="1"/>
</dbReference>
<dbReference type="SUPFAM" id="SSF54523">
    <property type="entry name" value="Pili subunits"/>
    <property type="match status" value="1"/>
</dbReference>
<dbReference type="Pfam" id="PF07963">
    <property type="entry name" value="N_methyl"/>
    <property type="match status" value="1"/>
</dbReference>
<feature type="domain" description="DUF1559" evidence="2">
    <location>
        <begin position="44"/>
        <end position="362"/>
    </location>
</feature>
<reference evidence="3 4" key="1">
    <citation type="submission" date="2019-02" db="EMBL/GenBank/DDBJ databases">
        <title>Deep-cultivation of Planctomycetes and their phenomic and genomic characterization uncovers novel biology.</title>
        <authorList>
            <person name="Wiegand S."/>
            <person name="Jogler M."/>
            <person name="Boedeker C."/>
            <person name="Pinto D."/>
            <person name="Vollmers J."/>
            <person name="Rivas-Marin E."/>
            <person name="Kohn T."/>
            <person name="Peeters S.H."/>
            <person name="Heuer A."/>
            <person name="Rast P."/>
            <person name="Oberbeckmann S."/>
            <person name="Bunk B."/>
            <person name="Jeske O."/>
            <person name="Meyerdierks A."/>
            <person name="Storesund J.E."/>
            <person name="Kallscheuer N."/>
            <person name="Luecker S."/>
            <person name="Lage O.M."/>
            <person name="Pohl T."/>
            <person name="Merkel B.J."/>
            <person name="Hornburger P."/>
            <person name="Mueller R.-W."/>
            <person name="Bruemmer F."/>
            <person name="Labrenz M."/>
            <person name="Spormann A.M."/>
            <person name="Op den Camp H."/>
            <person name="Overmann J."/>
            <person name="Amann R."/>
            <person name="Jetten M.S.M."/>
            <person name="Mascher T."/>
            <person name="Medema M.H."/>
            <person name="Devos D.P."/>
            <person name="Kaster A.-K."/>
            <person name="Ovreas L."/>
            <person name="Rohde M."/>
            <person name="Galperin M.Y."/>
            <person name="Jogler C."/>
        </authorList>
    </citation>
    <scope>NUCLEOTIDE SEQUENCE [LARGE SCALE GENOMIC DNA]</scope>
    <source>
        <strain evidence="3 4">Spa11</strain>
    </source>
</reference>
<evidence type="ECO:0000313" key="3">
    <source>
        <dbReference type="EMBL" id="QDV76321.1"/>
    </source>
</evidence>
<dbReference type="NCBIfam" id="TIGR04294">
    <property type="entry name" value="pre_pil_HX9DG"/>
    <property type="match status" value="1"/>
</dbReference>
<keyword evidence="4" id="KW-1185">Reference proteome</keyword>
<protein>
    <recommendedName>
        <fullName evidence="2">DUF1559 domain-containing protein</fullName>
    </recommendedName>
</protein>
<dbReference type="KEGG" id="bmei:Spa11_45510"/>
<evidence type="ECO:0000313" key="4">
    <source>
        <dbReference type="Proteomes" id="UP000316426"/>
    </source>
</evidence>
<dbReference type="AlphaFoldDB" id="A0A518KEU8"/>
<dbReference type="PROSITE" id="PS00409">
    <property type="entry name" value="PROKAR_NTER_METHYL"/>
    <property type="match status" value="1"/>
</dbReference>
<dbReference type="InterPro" id="IPR027558">
    <property type="entry name" value="Pre_pil_HX9DG_C"/>
</dbReference>
<dbReference type="Gene3D" id="3.30.700.10">
    <property type="entry name" value="Glycoprotein, Type 4 Pilin"/>
    <property type="match status" value="1"/>
</dbReference>
<name>A0A518KEU8_9BACT</name>
<proteinExistence type="predicted"/>
<feature type="transmembrane region" description="Helical" evidence="1">
    <location>
        <begin position="20"/>
        <end position="43"/>
    </location>
</feature>
<evidence type="ECO:0000256" key="1">
    <source>
        <dbReference type="SAM" id="Phobius"/>
    </source>
</evidence>
<dbReference type="EMBL" id="CP036349">
    <property type="protein sequence ID" value="QDV76321.1"/>
    <property type="molecule type" value="Genomic_DNA"/>
</dbReference>
<dbReference type="InterPro" id="IPR012902">
    <property type="entry name" value="N_methyl_site"/>
</dbReference>
<organism evidence="3 4">
    <name type="scientific">Botrimarina mediterranea</name>
    <dbReference type="NCBI Taxonomy" id="2528022"/>
    <lineage>
        <taxon>Bacteria</taxon>
        <taxon>Pseudomonadati</taxon>
        <taxon>Planctomycetota</taxon>
        <taxon>Planctomycetia</taxon>
        <taxon>Pirellulales</taxon>
        <taxon>Lacipirellulaceae</taxon>
        <taxon>Botrimarina</taxon>
    </lineage>
</organism>
<gene>
    <name evidence="3" type="ORF">Spa11_45510</name>
</gene>